<evidence type="ECO:0000256" key="2">
    <source>
        <dbReference type="SAM" id="MobiDB-lite"/>
    </source>
</evidence>
<dbReference type="CDD" id="cd00303">
    <property type="entry name" value="retropepsin_like"/>
    <property type="match status" value="1"/>
</dbReference>
<evidence type="ECO:0000313" key="4">
    <source>
        <dbReference type="Proteomes" id="UP000789572"/>
    </source>
</evidence>
<feature type="region of interest" description="Disordered" evidence="2">
    <location>
        <begin position="1"/>
        <end position="34"/>
    </location>
</feature>
<dbReference type="InterPro" id="IPR001969">
    <property type="entry name" value="Aspartic_peptidase_AS"/>
</dbReference>
<evidence type="ECO:0000256" key="1">
    <source>
        <dbReference type="ARBA" id="ARBA00022750"/>
    </source>
</evidence>
<dbReference type="Pfam" id="PF13975">
    <property type="entry name" value="gag-asp_proteas"/>
    <property type="match status" value="1"/>
</dbReference>
<proteinExistence type="predicted"/>
<evidence type="ECO:0000313" key="3">
    <source>
        <dbReference type="EMBL" id="CAG8669338.1"/>
    </source>
</evidence>
<comment type="caution">
    <text evidence="3">The sequence shown here is derived from an EMBL/GenBank/DDBJ whole genome shotgun (WGS) entry which is preliminary data.</text>
</comment>
<dbReference type="GO" id="GO:0006508">
    <property type="term" value="P:proteolysis"/>
    <property type="evidence" value="ECO:0007669"/>
    <property type="project" value="InterPro"/>
</dbReference>
<feature type="non-terminal residue" evidence="3">
    <location>
        <position position="254"/>
    </location>
</feature>
<accession>A0A9N9E8E1</accession>
<dbReference type="AlphaFoldDB" id="A0A9N9E8E1"/>
<feature type="non-terminal residue" evidence="3">
    <location>
        <position position="1"/>
    </location>
</feature>
<dbReference type="InterPro" id="IPR021109">
    <property type="entry name" value="Peptidase_aspartic_dom_sf"/>
</dbReference>
<dbReference type="SUPFAM" id="SSF50630">
    <property type="entry name" value="Acid proteases"/>
    <property type="match status" value="1"/>
</dbReference>
<keyword evidence="4" id="KW-1185">Reference proteome</keyword>
<protein>
    <submittedName>
        <fullName evidence="3">5655_t:CDS:1</fullName>
    </submittedName>
</protein>
<organism evidence="3 4">
    <name type="scientific">Paraglomus occultum</name>
    <dbReference type="NCBI Taxonomy" id="144539"/>
    <lineage>
        <taxon>Eukaryota</taxon>
        <taxon>Fungi</taxon>
        <taxon>Fungi incertae sedis</taxon>
        <taxon>Mucoromycota</taxon>
        <taxon>Glomeromycotina</taxon>
        <taxon>Glomeromycetes</taxon>
        <taxon>Paraglomerales</taxon>
        <taxon>Paraglomeraceae</taxon>
        <taxon>Paraglomus</taxon>
    </lineage>
</organism>
<gene>
    <name evidence="3" type="ORF">POCULU_LOCUS10877</name>
</gene>
<reference evidence="3" key="1">
    <citation type="submission" date="2021-06" db="EMBL/GenBank/DDBJ databases">
        <authorList>
            <person name="Kallberg Y."/>
            <person name="Tangrot J."/>
            <person name="Rosling A."/>
        </authorList>
    </citation>
    <scope>NUCLEOTIDE SEQUENCE</scope>
    <source>
        <strain evidence="3">IA702</strain>
    </source>
</reference>
<dbReference type="PROSITE" id="PS00141">
    <property type="entry name" value="ASP_PROTEASE"/>
    <property type="match status" value="1"/>
</dbReference>
<keyword evidence="1" id="KW-0378">Hydrolase</keyword>
<dbReference type="Proteomes" id="UP000789572">
    <property type="component" value="Unassembled WGS sequence"/>
</dbReference>
<dbReference type="OrthoDB" id="2442646at2759"/>
<dbReference type="Gene3D" id="2.40.70.10">
    <property type="entry name" value="Acid Proteases"/>
    <property type="match status" value="1"/>
</dbReference>
<dbReference type="GO" id="GO:0004190">
    <property type="term" value="F:aspartic-type endopeptidase activity"/>
    <property type="evidence" value="ECO:0007669"/>
    <property type="project" value="UniProtKB-KW"/>
</dbReference>
<name>A0A9N9E8E1_9GLOM</name>
<keyword evidence="1" id="KW-0645">Protease</keyword>
<sequence length="254" mass="28517">KRQTTGKRPATSVEGTDGGSFISPSQGARQYGDADVSGPTYCSAFVEEQGSRILVDTGSSVTIISAKFFDKIAGKPNIRPITKKTTYKIQGVTGHLEEPKGEVKNVPLKFRRNGPTWGLNACIMNSAAADIILGTNFLNRYKALLNLPEKKLTLTNLNGIKEEIPLVEKHQLHIRPVNVIEAMDTEQSQELDAMEIDPNPKWKCMKGPKELNCIPVYTPDHILDDPEPCEKCAKRQDEYHHFRRKKSFYEKLKY</sequence>
<keyword evidence="1" id="KW-0064">Aspartyl protease</keyword>
<dbReference type="EMBL" id="CAJVPJ010006528">
    <property type="protein sequence ID" value="CAG8669338.1"/>
    <property type="molecule type" value="Genomic_DNA"/>
</dbReference>